<dbReference type="KEGG" id="mrh:MycrhN_0855"/>
<dbReference type="InterPro" id="IPR045582">
    <property type="entry name" value="Trehalase-like_N"/>
</dbReference>
<dbReference type="Pfam" id="PF19291">
    <property type="entry name" value="TREH_N"/>
    <property type="match status" value="1"/>
</dbReference>
<keyword evidence="4" id="KW-0378">Hydrolase</keyword>
<organism evidence="4 5">
    <name type="scientific">Mycolicibacterium rhodesiae (strain NBB3)</name>
    <name type="common">Mycobacterium rhodesiae</name>
    <dbReference type="NCBI Taxonomy" id="710685"/>
    <lineage>
        <taxon>Bacteria</taxon>
        <taxon>Bacillati</taxon>
        <taxon>Actinomycetota</taxon>
        <taxon>Actinomycetes</taxon>
        <taxon>Mycobacteriales</taxon>
        <taxon>Mycobacteriaceae</taxon>
        <taxon>Mycolicibacterium</taxon>
    </lineage>
</organism>
<dbReference type="STRING" id="710685.MycrhN_0855"/>
<dbReference type="Pfam" id="PF00723">
    <property type="entry name" value="Glyco_hydro_15"/>
    <property type="match status" value="1"/>
</dbReference>
<name>G8RRP5_MYCRN</name>
<reference evidence="4 5" key="1">
    <citation type="submission" date="2011-12" db="EMBL/GenBank/DDBJ databases">
        <title>Complete sequence of Mycobacterium rhodesiae NBB3.</title>
        <authorList>
            <consortium name="US DOE Joint Genome Institute"/>
            <person name="Lucas S."/>
            <person name="Han J."/>
            <person name="Lapidus A."/>
            <person name="Cheng J.-F."/>
            <person name="Goodwin L."/>
            <person name="Pitluck S."/>
            <person name="Peters L."/>
            <person name="Mikhailova N."/>
            <person name="Gu W."/>
            <person name="Detter J.C."/>
            <person name="Han C."/>
            <person name="Tapia R."/>
            <person name="Land M."/>
            <person name="Hauser L."/>
            <person name="Kyrpides N."/>
            <person name="Ivanova N."/>
            <person name="Pagani I."/>
            <person name="Mattes T."/>
            <person name="Holmes A."/>
            <person name="Rutledge P."/>
            <person name="Paulsen I."/>
            <person name="Coleman N."/>
            <person name="Woyke T."/>
        </authorList>
    </citation>
    <scope>NUCLEOTIDE SEQUENCE [LARGE SCALE GENOMIC DNA]</scope>
    <source>
        <strain evidence="4 5">NBB3</strain>
    </source>
</reference>
<dbReference type="Gene3D" id="1.50.10.10">
    <property type="match status" value="1"/>
</dbReference>
<accession>G8RRP5</accession>
<dbReference type="SUPFAM" id="SSF48208">
    <property type="entry name" value="Six-hairpin glycosidases"/>
    <property type="match status" value="1"/>
</dbReference>
<gene>
    <name evidence="4" type="ordered locus">MycrhN_0855</name>
</gene>
<dbReference type="PANTHER" id="PTHR31616:SF10">
    <property type="entry name" value="TREHALASE"/>
    <property type="match status" value="1"/>
</dbReference>
<dbReference type="PANTHER" id="PTHR31616">
    <property type="entry name" value="TREHALASE"/>
    <property type="match status" value="1"/>
</dbReference>
<feature type="domain" description="Trehalase-like N-terminal" evidence="3">
    <location>
        <begin position="8"/>
        <end position="131"/>
    </location>
</feature>
<dbReference type="Proteomes" id="UP000005442">
    <property type="component" value="Chromosome"/>
</dbReference>
<evidence type="ECO:0000313" key="5">
    <source>
        <dbReference type="Proteomes" id="UP000005442"/>
    </source>
</evidence>
<evidence type="ECO:0000313" key="4">
    <source>
        <dbReference type="EMBL" id="AEV71486.1"/>
    </source>
</evidence>
<dbReference type="EMBL" id="CP003169">
    <property type="protein sequence ID" value="AEV71486.1"/>
    <property type="molecule type" value="Genomic_DNA"/>
</dbReference>
<protein>
    <submittedName>
        <fullName evidence="4">Glycosyl hydrolase, glucoamylase</fullName>
    </submittedName>
</protein>
<evidence type="ECO:0000256" key="1">
    <source>
        <dbReference type="SAM" id="MobiDB-lite"/>
    </source>
</evidence>
<dbReference type="InterPro" id="IPR011613">
    <property type="entry name" value="GH15-like"/>
</dbReference>
<dbReference type="GO" id="GO:0015927">
    <property type="term" value="F:trehalase activity"/>
    <property type="evidence" value="ECO:0007669"/>
    <property type="project" value="TreeGrafter"/>
</dbReference>
<proteinExistence type="predicted"/>
<sequence>MTGSPHVLRQYALLADGHRGALIGPRGEIAWMCAPRFDSDAVFADLIGGDSAFAITPSGRFVWGGHYEDGSLIWRSRWVTTDGITECREALAYPGDAHRAVLIRRLIAVRGDACASLTFAPASGFGRRGMTHLARDDRGCWHAMCGSLHIKLHGAAHAAVVREGSGMAALRCDLKLTEGSHHDVVVEVSDQPAGDPLPNPDALWVTTETHWNTALPRFDTSIAARDARHAYAVLLGLTTPGGGMVAASTMSLPERAAQHRNYDYRYVWLRDQCYAGQAVAVDGPHRVLDDAVTFVTERLLTYGPDLKPAYRVDGTAVPDERSVQLPGYPGGSDVVGNHAHSQFQLDVFGEALLLFAAAASHGHLDGDGYRAAAAAASAIAKRWHEPDAGVWELKPRRWTHSRLTCVAGLRAIAAHAPAGDAAGFETLADTILAGSADCVHPSGRWQRAPDDPRVDAALFVPALRGAVAPDDPRTTATMRAILCELEDDGFVYRFHHGDQPLASAEGAFLLCGFWAALACWQQGDLVGATRYFERNRAACGPPGLFGEEYDVEQRQIRGNIPQAFVHALLIESSLRMAQPREPVSPSARTERNRHDH</sequence>
<evidence type="ECO:0000259" key="3">
    <source>
        <dbReference type="Pfam" id="PF19291"/>
    </source>
</evidence>
<feature type="domain" description="GH15-like" evidence="2">
    <location>
        <begin position="238"/>
        <end position="572"/>
    </location>
</feature>
<dbReference type="GO" id="GO:0005993">
    <property type="term" value="P:trehalose catabolic process"/>
    <property type="evidence" value="ECO:0007669"/>
    <property type="project" value="TreeGrafter"/>
</dbReference>
<dbReference type="HOGENOM" id="CLU_010399_3_1_11"/>
<dbReference type="PATRIC" id="fig|710685.3.peg.862"/>
<feature type="region of interest" description="Disordered" evidence="1">
    <location>
        <begin position="577"/>
        <end position="596"/>
    </location>
</feature>
<dbReference type="eggNOG" id="COG3387">
    <property type="taxonomic scope" value="Bacteria"/>
</dbReference>
<evidence type="ECO:0000259" key="2">
    <source>
        <dbReference type="Pfam" id="PF00723"/>
    </source>
</evidence>
<dbReference type="AlphaFoldDB" id="G8RRP5"/>
<dbReference type="InterPro" id="IPR012341">
    <property type="entry name" value="6hp_glycosidase-like_sf"/>
</dbReference>
<dbReference type="InterPro" id="IPR008928">
    <property type="entry name" value="6-hairpin_glycosidase_sf"/>
</dbReference>
<keyword evidence="5" id="KW-1185">Reference proteome</keyword>